<protein>
    <submittedName>
        <fullName evidence="2">Uncharacterized protein</fullName>
    </submittedName>
</protein>
<accession>A0A917TIC9</accession>
<name>A0A917TIC9_9ACTN</name>
<evidence type="ECO:0000313" key="3">
    <source>
        <dbReference type="Proteomes" id="UP000608890"/>
    </source>
</evidence>
<comment type="caution">
    <text evidence="2">The sequence shown here is derived from an EMBL/GenBank/DDBJ whole genome shotgun (WGS) entry which is preliminary data.</text>
</comment>
<evidence type="ECO:0000313" key="2">
    <source>
        <dbReference type="EMBL" id="GGM23971.1"/>
    </source>
</evidence>
<feature type="compositionally biased region" description="Gly residues" evidence="1">
    <location>
        <begin position="32"/>
        <end position="53"/>
    </location>
</feature>
<keyword evidence="3" id="KW-1185">Reference proteome</keyword>
<dbReference type="EMBL" id="BMNB01000002">
    <property type="protein sequence ID" value="GGM23971.1"/>
    <property type="molecule type" value="Genomic_DNA"/>
</dbReference>
<reference evidence="2" key="1">
    <citation type="journal article" date="2014" name="Int. J. Syst. Evol. Microbiol.">
        <title>Complete genome sequence of Corynebacterium casei LMG S-19264T (=DSM 44701T), isolated from a smear-ripened cheese.</title>
        <authorList>
            <consortium name="US DOE Joint Genome Institute (JGI-PGF)"/>
            <person name="Walter F."/>
            <person name="Albersmeier A."/>
            <person name="Kalinowski J."/>
            <person name="Ruckert C."/>
        </authorList>
    </citation>
    <scope>NUCLEOTIDE SEQUENCE</scope>
    <source>
        <strain evidence="2">CGMCC 4.7312</strain>
    </source>
</reference>
<feature type="compositionally biased region" description="Gly residues" evidence="1">
    <location>
        <begin position="1"/>
        <end position="10"/>
    </location>
</feature>
<organism evidence="2 3">
    <name type="scientific">Micromonospora sonchi</name>
    <dbReference type="NCBI Taxonomy" id="1763543"/>
    <lineage>
        <taxon>Bacteria</taxon>
        <taxon>Bacillati</taxon>
        <taxon>Actinomycetota</taxon>
        <taxon>Actinomycetes</taxon>
        <taxon>Micromonosporales</taxon>
        <taxon>Micromonosporaceae</taxon>
        <taxon>Micromonospora</taxon>
    </lineage>
</organism>
<sequence>MAATRGGAGAPDGTTSPAVASWAPPTARCTGSGDGATGRYGAGAGGGGRGHGTGAAARAPVAGASGDVMSAAVTATARRLTLTSSDTIG</sequence>
<gene>
    <name evidence="2" type="ORF">GCM10011608_05990</name>
</gene>
<dbReference type="AlphaFoldDB" id="A0A917TIC9"/>
<reference evidence="2" key="2">
    <citation type="submission" date="2020-09" db="EMBL/GenBank/DDBJ databases">
        <authorList>
            <person name="Sun Q."/>
            <person name="Zhou Y."/>
        </authorList>
    </citation>
    <scope>NUCLEOTIDE SEQUENCE</scope>
    <source>
        <strain evidence="2">CGMCC 4.7312</strain>
    </source>
</reference>
<dbReference type="Proteomes" id="UP000608890">
    <property type="component" value="Unassembled WGS sequence"/>
</dbReference>
<evidence type="ECO:0000256" key="1">
    <source>
        <dbReference type="SAM" id="MobiDB-lite"/>
    </source>
</evidence>
<proteinExistence type="predicted"/>
<feature type="region of interest" description="Disordered" evidence="1">
    <location>
        <begin position="1"/>
        <end position="58"/>
    </location>
</feature>